<evidence type="ECO:0000259" key="3">
    <source>
        <dbReference type="PROSITE" id="PS50158"/>
    </source>
</evidence>
<name>A0A699J748_TANCI</name>
<sequence length="318" mass="37003">MWEAIERLQQGESLNIQDVKTNLFWEFRKFTSHDGETMESYYTRFYKLMNEMIRNNLTVTTMQVNVQFLQQLQPEWSSQDQYYQTSRSHRSSAPSPKPSIPSRSHTTTRHKGKKIPKPIIPPSETASEEDSDPKQAQRDKDMQKNLDLIAKYIKKIYKPTNNNLRTSLNSMTKNCFNCKEYGHFTKECKKPKRVKDSAYHKEKMLLCKQAEQGVPLQAEQYDWLEDTDEEVKEQELEAHYSYMAKIQEVPTADLGTESEPAEQVQNNAGYNMFANVLQHFEQSESVSNTCLVETDDSNVTPDSPDMCEDDIHNDQNDV</sequence>
<organism evidence="4">
    <name type="scientific">Tanacetum cinerariifolium</name>
    <name type="common">Dalmatian daisy</name>
    <name type="synonym">Chrysanthemum cinerariifolium</name>
    <dbReference type="NCBI Taxonomy" id="118510"/>
    <lineage>
        <taxon>Eukaryota</taxon>
        <taxon>Viridiplantae</taxon>
        <taxon>Streptophyta</taxon>
        <taxon>Embryophyta</taxon>
        <taxon>Tracheophyta</taxon>
        <taxon>Spermatophyta</taxon>
        <taxon>Magnoliopsida</taxon>
        <taxon>eudicotyledons</taxon>
        <taxon>Gunneridae</taxon>
        <taxon>Pentapetalae</taxon>
        <taxon>asterids</taxon>
        <taxon>campanulids</taxon>
        <taxon>Asterales</taxon>
        <taxon>Asteraceae</taxon>
        <taxon>Asteroideae</taxon>
        <taxon>Anthemideae</taxon>
        <taxon>Anthemidinae</taxon>
        <taxon>Tanacetum</taxon>
    </lineage>
</organism>
<dbReference type="GO" id="GO:0003676">
    <property type="term" value="F:nucleic acid binding"/>
    <property type="evidence" value="ECO:0007669"/>
    <property type="project" value="InterPro"/>
</dbReference>
<dbReference type="AlphaFoldDB" id="A0A699J748"/>
<dbReference type="GO" id="GO:0008270">
    <property type="term" value="F:zinc ion binding"/>
    <property type="evidence" value="ECO:0007669"/>
    <property type="project" value="UniProtKB-KW"/>
</dbReference>
<keyword evidence="1" id="KW-0862">Zinc</keyword>
<feature type="compositionally biased region" description="Basic and acidic residues" evidence="2">
    <location>
        <begin position="309"/>
        <end position="318"/>
    </location>
</feature>
<gene>
    <name evidence="4" type="ORF">Tci_588403</name>
</gene>
<accession>A0A699J748</accession>
<dbReference type="Gene3D" id="4.10.60.10">
    <property type="entry name" value="Zinc finger, CCHC-type"/>
    <property type="match status" value="1"/>
</dbReference>
<evidence type="ECO:0000256" key="2">
    <source>
        <dbReference type="SAM" id="MobiDB-lite"/>
    </source>
</evidence>
<evidence type="ECO:0000313" key="4">
    <source>
        <dbReference type="EMBL" id="GFA16431.1"/>
    </source>
</evidence>
<feature type="compositionally biased region" description="Polar residues" evidence="2">
    <location>
        <begin position="292"/>
        <end position="301"/>
    </location>
</feature>
<dbReference type="PROSITE" id="PS50158">
    <property type="entry name" value="ZF_CCHC"/>
    <property type="match status" value="1"/>
</dbReference>
<dbReference type="InterPro" id="IPR036875">
    <property type="entry name" value="Znf_CCHC_sf"/>
</dbReference>
<feature type="domain" description="CCHC-type" evidence="3">
    <location>
        <begin position="175"/>
        <end position="190"/>
    </location>
</feature>
<keyword evidence="1" id="KW-0479">Metal-binding</keyword>
<feature type="region of interest" description="Disordered" evidence="2">
    <location>
        <begin position="292"/>
        <end position="318"/>
    </location>
</feature>
<feature type="compositionally biased region" description="Basic residues" evidence="2">
    <location>
        <begin position="106"/>
        <end position="116"/>
    </location>
</feature>
<proteinExistence type="predicted"/>
<dbReference type="EMBL" id="BKCJ010378927">
    <property type="protein sequence ID" value="GFA16431.1"/>
    <property type="molecule type" value="Genomic_DNA"/>
</dbReference>
<comment type="caution">
    <text evidence="4">The sequence shown here is derived from an EMBL/GenBank/DDBJ whole genome shotgun (WGS) entry which is preliminary data.</text>
</comment>
<reference evidence="4" key="1">
    <citation type="journal article" date="2019" name="Sci. Rep.">
        <title>Draft genome of Tanacetum cinerariifolium, the natural source of mosquito coil.</title>
        <authorList>
            <person name="Yamashiro T."/>
            <person name="Shiraishi A."/>
            <person name="Satake H."/>
            <person name="Nakayama K."/>
        </authorList>
    </citation>
    <scope>NUCLEOTIDE SEQUENCE</scope>
</reference>
<feature type="compositionally biased region" description="Basic and acidic residues" evidence="2">
    <location>
        <begin position="132"/>
        <end position="142"/>
    </location>
</feature>
<evidence type="ECO:0000256" key="1">
    <source>
        <dbReference type="PROSITE-ProRule" id="PRU00047"/>
    </source>
</evidence>
<dbReference type="SUPFAM" id="SSF57756">
    <property type="entry name" value="Retrovirus zinc finger-like domains"/>
    <property type="match status" value="1"/>
</dbReference>
<dbReference type="InterPro" id="IPR001878">
    <property type="entry name" value="Znf_CCHC"/>
</dbReference>
<protein>
    <recommendedName>
        <fullName evidence="3">CCHC-type domain-containing protein</fullName>
    </recommendedName>
</protein>
<feature type="region of interest" description="Disordered" evidence="2">
    <location>
        <begin position="80"/>
        <end position="142"/>
    </location>
</feature>
<keyword evidence="1" id="KW-0863">Zinc-finger</keyword>